<protein>
    <recommendedName>
        <fullName evidence="2">UPF0145 protein SE19_02415</fullName>
    </recommendedName>
</protein>
<dbReference type="SUPFAM" id="SSF117782">
    <property type="entry name" value="YbjQ-like"/>
    <property type="match status" value="1"/>
</dbReference>
<dbReference type="EMBL" id="LJCQ01000130">
    <property type="protein sequence ID" value="KPV47128.1"/>
    <property type="molecule type" value="Genomic_DNA"/>
</dbReference>
<dbReference type="Proteomes" id="UP000050515">
    <property type="component" value="Unassembled WGS sequence"/>
</dbReference>
<dbReference type="PANTHER" id="PTHR34068:SF2">
    <property type="entry name" value="UPF0145 PROTEIN SCO3412"/>
    <property type="match status" value="1"/>
</dbReference>
<sequence>MNDANDVIIVTSDYVPGYKITKVLETTWGLTVRSRGLGGNIMASLRSLGGGEIKEYVKLLNDARETAFNRLKESAKNLGANAVINMRFDTSDMAQMMTEIVAYGTAVIVEKVSSSENVSLS</sequence>
<evidence type="ECO:0000313" key="3">
    <source>
        <dbReference type="EMBL" id="KPV47128.1"/>
    </source>
</evidence>
<dbReference type="AlphaFoldDB" id="A0A0P9D3E1"/>
<dbReference type="InterPro" id="IPR002765">
    <property type="entry name" value="UPF0145_YbjQ-like"/>
</dbReference>
<evidence type="ECO:0000256" key="1">
    <source>
        <dbReference type="ARBA" id="ARBA00010751"/>
    </source>
</evidence>
<dbReference type="Gene3D" id="3.30.110.70">
    <property type="entry name" value="Hypothetical protein apc22750. Chain B"/>
    <property type="match status" value="1"/>
</dbReference>
<organism evidence="3 4">
    <name type="scientific">Acidiplasma aeolicum</name>
    <dbReference type="NCBI Taxonomy" id="507754"/>
    <lineage>
        <taxon>Archaea</taxon>
        <taxon>Methanobacteriati</taxon>
        <taxon>Thermoplasmatota</taxon>
        <taxon>Thermoplasmata</taxon>
        <taxon>Thermoplasmatales</taxon>
        <taxon>Ferroplasmaceae</taxon>
        <taxon>Acidiplasma</taxon>
    </lineage>
</organism>
<dbReference type="PATRIC" id="fig|507754.4.peg.1213"/>
<comment type="similarity">
    <text evidence="1 2">Belongs to the UPF0145 family.</text>
</comment>
<dbReference type="Pfam" id="PF01906">
    <property type="entry name" value="YbjQ_1"/>
    <property type="match status" value="1"/>
</dbReference>
<reference evidence="3 4" key="1">
    <citation type="submission" date="2015-09" db="EMBL/GenBank/DDBJ databases">
        <title>Draft genome sequence of Acidiplasma aeolicum DSM 18409.</title>
        <authorList>
            <person name="Hemp J."/>
        </authorList>
    </citation>
    <scope>NUCLEOTIDE SEQUENCE [LARGE SCALE GENOMIC DNA]</scope>
    <source>
        <strain evidence="3 4">V</strain>
    </source>
</reference>
<comment type="caution">
    <text evidence="3">The sequence shown here is derived from an EMBL/GenBank/DDBJ whole genome shotgun (WGS) entry which is preliminary data.</text>
</comment>
<name>A0A0P9D3E1_9ARCH</name>
<dbReference type="HAMAP" id="MF_00338">
    <property type="entry name" value="UPF0145"/>
    <property type="match status" value="1"/>
</dbReference>
<dbReference type="InterPro" id="IPR035439">
    <property type="entry name" value="UPF0145_dom_sf"/>
</dbReference>
<evidence type="ECO:0000256" key="2">
    <source>
        <dbReference type="HAMAP-Rule" id="MF_00338"/>
    </source>
</evidence>
<accession>A0A0P9D3E1</accession>
<proteinExistence type="inferred from homology"/>
<evidence type="ECO:0000313" key="4">
    <source>
        <dbReference type="Proteomes" id="UP000050515"/>
    </source>
</evidence>
<dbReference type="PANTHER" id="PTHR34068">
    <property type="entry name" value="UPF0145 PROTEIN YBJQ"/>
    <property type="match status" value="1"/>
</dbReference>
<gene>
    <name evidence="3" type="ORF">SE19_02415</name>
</gene>